<comment type="caution">
    <text evidence="1">The sequence shown here is derived from an EMBL/GenBank/DDBJ whole genome shotgun (WGS) entry which is preliminary data.</text>
</comment>
<dbReference type="EMBL" id="JBBPBM010000004">
    <property type="protein sequence ID" value="KAK8588150.1"/>
    <property type="molecule type" value="Genomic_DNA"/>
</dbReference>
<organism evidence="1 2">
    <name type="scientific">Hibiscus sabdariffa</name>
    <name type="common">roselle</name>
    <dbReference type="NCBI Taxonomy" id="183260"/>
    <lineage>
        <taxon>Eukaryota</taxon>
        <taxon>Viridiplantae</taxon>
        <taxon>Streptophyta</taxon>
        <taxon>Embryophyta</taxon>
        <taxon>Tracheophyta</taxon>
        <taxon>Spermatophyta</taxon>
        <taxon>Magnoliopsida</taxon>
        <taxon>eudicotyledons</taxon>
        <taxon>Gunneridae</taxon>
        <taxon>Pentapetalae</taxon>
        <taxon>rosids</taxon>
        <taxon>malvids</taxon>
        <taxon>Malvales</taxon>
        <taxon>Malvaceae</taxon>
        <taxon>Malvoideae</taxon>
        <taxon>Hibiscus</taxon>
    </lineage>
</organism>
<evidence type="ECO:0000313" key="2">
    <source>
        <dbReference type="Proteomes" id="UP001472677"/>
    </source>
</evidence>
<keyword evidence="2" id="KW-1185">Reference proteome</keyword>
<evidence type="ECO:0000313" key="1">
    <source>
        <dbReference type="EMBL" id="KAK8588150.1"/>
    </source>
</evidence>
<sequence>MLGHPMFSPHKLSALLATQLWQRPASMVETVTAAIASDPNFTAALAAAISIVIGAPTSNINGGNNNSHYGLPTLPGSLQLPQSCTTFSTN</sequence>
<dbReference type="Proteomes" id="UP001472677">
    <property type="component" value="Unassembled WGS sequence"/>
</dbReference>
<name>A0ABR2FV65_9ROSI</name>
<proteinExistence type="predicted"/>
<reference evidence="1 2" key="1">
    <citation type="journal article" date="2024" name="G3 (Bethesda)">
        <title>Genome assembly of Hibiscus sabdariffa L. provides insights into metabolisms of medicinal natural products.</title>
        <authorList>
            <person name="Kim T."/>
        </authorList>
    </citation>
    <scope>NUCLEOTIDE SEQUENCE [LARGE SCALE GENOMIC DNA]</scope>
    <source>
        <strain evidence="1">TK-2024</strain>
        <tissue evidence="1">Old leaves</tissue>
    </source>
</reference>
<accession>A0ABR2FV65</accession>
<protein>
    <submittedName>
        <fullName evidence="1">Uncharacterized protein</fullName>
    </submittedName>
</protein>
<gene>
    <name evidence="1" type="ORF">V6N12_022606</name>
</gene>